<dbReference type="InterPro" id="IPR000177">
    <property type="entry name" value="Apple"/>
</dbReference>
<evidence type="ECO:0000256" key="1">
    <source>
        <dbReference type="ARBA" id="ARBA00022737"/>
    </source>
</evidence>
<dbReference type="AlphaFoldDB" id="A0AAE4YXK5"/>
<feature type="domain" description="Apple" evidence="4">
    <location>
        <begin position="117"/>
        <end position="194"/>
    </location>
</feature>
<proteinExistence type="predicted"/>
<dbReference type="Proteomes" id="UP000661163">
    <property type="component" value="Unassembled WGS sequence"/>
</dbReference>
<dbReference type="PROSITE" id="PS50948">
    <property type="entry name" value="PAN"/>
    <property type="match status" value="1"/>
</dbReference>
<evidence type="ECO:0000313" key="6">
    <source>
        <dbReference type="Proteomes" id="UP000661163"/>
    </source>
</evidence>
<dbReference type="SUPFAM" id="SSF57414">
    <property type="entry name" value="Hairpin loop containing domain-like"/>
    <property type="match status" value="1"/>
</dbReference>
<keyword evidence="2" id="KW-1015">Disulfide bond</keyword>
<gene>
    <name evidence="5" type="ORF">GR217_36685</name>
</gene>
<dbReference type="EMBL" id="WUFC01000063">
    <property type="protein sequence ID" value="NEI53132.1"/>
    <property type="molecule type" value="Genomic_DNA"/>
</dbReference>
<dbReference type="PROSITE" id="PS51257">
    <property type="entry name" value="PROKAR_LIPOPROTEIN"/>
    <property type="match status" value="1"/>
</dbReference>
<protein>
    <recommendedName>
        <fullName evidence="4">Apple domain-containing protein</fullName>
    </recommendedName>
</protein>
<dbReference type="CDD" id="cd01100">
    <property type="entry name" value="APPLE_Factor_XI_like"/>
    <property type="match status" value="1"/>
</dbReference>
<evidence type="ECO:0000256" key="2">
    <source>
        <dbReference type="ARBA" id="ARBA00023157"/>
    </source>
</evidence>
<evidence type="ECO:0000256" key="3">
    <source>
        <dbReference type="SAM" id="SignalP"/>
    </source>
</evidence>
<accession>A0AAE4YXK5</accession>
<comment type="caution">
    <text evidence="5">The sequence shown here is derived from an EMBL/GenBank/DDBJ whole genome shotgun (WGS) entry which is preliminary data.</text>
</comment>
<dbReference type="GO" id="GO:0006508">
    <property type="term" value="P:proteolysis"/>
    <property type="evidence" value="ECO:0007669"/>
    <property type="project" value="InterPro"/>
</dbReference>
<name>A0AAE4YXK5_9HYPH</name>
<keyword evidence="3" id="KW-0732">Signal</keyword>
<sequence>MSMKRRLVGLAGAFVWAACAGAPWAMAQSAQPAILEYPQTSLKGFVSAEIPKSQADCHRICEERTGCAGFDYSSARNMCRLYAAVQGAQPDPSFFAGSRNRIPNYGDPANLAPPPELEQWHYARYSNVDLFGGDIVAKGIEMFDAGQCESRCEQDRSCRAFTFNREQNRCFLKSGYQFVQSASGVESGLYFRAKPSEARMDLNAEWELFLKSDLPGNDLGESGARTYPQCMQSCEVNGSCSGFTWVYFTRQDHCYLKMGQGLYPQRNDKGVVSARKTTLSITPDFIRPVVNRD</sequence>
<reference evidence="5 6" key="1">
    <citation type="submission" date="2019-12" db="EMBL/GenBank/DDBJ databases">
        <title>Rhizobium genotypes associated with high levels of biological nitrogen fixation by grain legumes in a temperate-maritime cropping system.</title>
        <authorList>
            <person name="Maluk M."/>
            <person name="Francesc Ferrando Molina F."/>
            <person name="Lopez Del Egido L."/>
            <person name="Lafos M."/>
            <person name="Langarica-Fuentes A."/>
            <person name="Gebre Yohannes G."/>
            <person name="Young M.W."/>
            <person name="Martin P."/>
            <person name="Gantlett R."/>
            <person name="Kenicer G."/>
            <person name="Hawes C."/>
            <person name="Begg G.S."/>
            <person name="Quilliam R.S."/>
            <person name="Squire G.R."/>
            <person name="Poole P.S."/>
            <person name="Young P.W."/>
            <person name="Iannetta P.M."/>
            <person name="James E.K."/>
        </authorList>
    </citation>
    <scope>NUCLEOTIDE SEQUENCE [LARGE SCALE GENOMIC DNA]</scope>
    <source>
        <strain evidence="5 6">JHI985</strain>
    </source>
</reference>
<evidence type="ECO:0000259" key="4">
    <source>
        <dbReference type="PROSITE" id="PS50948"/>
    </source>
</evidence>
<organism evidence="5 6">
    <name type="scientific">Rhizobium ruizarguesonis</name>
    <dbReference type="NCBI Taxonomy" id="2081791"/>
    <lineage>
        <taxon>Bacteria</taxon>
        <taxon>Pseudomonadati</taxon>
        <taxon>Pseudomonadota</taxon>
        <taxon>Alphaproteobacteria</taxon>
        <taxon>Hyphomicrobiales</taxon>
        <taxon>Rhizobiaceae</taxon>
        <taxon>Rhizobium/Agrobacterium group</taxon>
        <taxon>Rhizobium</taxon>
    </lineage>
</organism>
<dbReference type="Gene3D" id="3.50.4.10">
    <property type="entry name" value="Hepatocyte Growth Factor"/>
    <property type="match status" value="3"/>
</dbReference>
<feature type="chain" id="PRO_5042282268" description="Apple domain-containing protein" evidence="3">
    <location>
        <begin position="28"/>
        <end position="293"/>
    </location>
</feature>
<dbReference type="PANTHER" id="PTHR33946">
    <property type="match status" value="1"/>
</dbReference>
<dbReference type="PANTHER" id="PTHR33946:SF4">
    <property type="entry name" value="COAGULATION FACTOR XI"/>
    <property type="match status" value="1"/>
</dbReference>
<dbReference type="GO" id="GO:0005576">
    <property type="term" value="C:extracellular region"/>
    <property type="evidence" value="ECO:0007669"/>
    <property type="project" value="InterPro"/>
</dbReference>
<evidence type="ECO:0000313" key="5">
    <source>
        <dbReference type="EMBL" id="NEI53132.1"/>
    </source>
</evidence>
<feature type="signal peptide" evidence="3">
    <location>
        <begin position="1"/>
        <end position="27"/>
    </location>
</feature>
<dbReference type="Pfam" id="PF14295">
    <property type="entry name" value="PAN_4"/>
    <property type="match status" value="1"/>
</dbReference>
<dbReference type="InterPro" id="IPR003609">
    <property type="entry name" value="Pan_app"/>
</dbReference>
<keyword evidence="1" id="KW-0677">Repeat</keyword>
<dbReference type="SMART" id="SM00223">
    <property type="entry name" value="APPLE"/>
    <property type="match status" value="1"/>
</dbReference>
<dbReference type="SMART" id="SM00473">
    <property type="entry name" value="PAN_AP"/>
    <property type="match status" value="2"/>
</dbReference>
<dbReference type="Pfam" id="PF00024">
    <property type="entry name" value="PAN_1"/>
    <property type="match status" value="2"/>
</dbReference>